<dbReference type="AlphaFoldDB" id="A0A078RZD3"/>
<organism evidence="1 2">
    <name type="scientific">Bacteroides uniformis str. 3978 T3 ii</name>
    <dbReference type="NCBI Taxonomy" id="1339349"/>
    <lineage>
        <taxon>Bacteria</taxon>
        <taxon>Pseudomonadati</taxon>
        <taxon>Bacteroidota</taxon>
        <taxon>Bacteroidia</taxon>
        <taxon>Bacteroidales</taxon>
        <taxon>Bacteroidaceae</taxon>
        <taxon>Bacteroides</taxon>
    </lineage>
</organism>
<evidence type="ECO:0000313" key="2">
    <source>
        <dbReference type="Proteomes" id="UP000028013"/>
    </source>
</evidence>
<reference evidence="1 2" key="1">
    <citation type="submission" date="2014-04" db="EMBL/GenBank/DDBJ databases">
        <authorList>
            <person name="Sears C."/>
            <person name="Carroll K."/>
            <person name="Sack B.R."/>
            <person name="Qadri F."/>
            <person name="Myers L.L."/>
            <person name="Chung G.-T."/>
            <person name="Escheverria P."/>
            <person name="Fraser C.M."/>
            <person name="Sadzewicz L."/>
            <person name="Shefchek K.A."/>
            <person name="Tallon L."/>
            <person name="Das S.P."/>
            <person name="Daugherty S."/>
            <person name="Mongodin E.F."/>
        </authorList>
    </citation>
    <scope>NUCLEOTIDE SEQUENCE [LARGE SCALE GENOMIC DNA]</scope>
    <source>
        <strain evidence="1 2">3978 T3 ii</strain>
    </source>
</reference>
<accession>A0A078RZD3</accession>
<dbReference type="EMBL" id="JNHN01000174">
    <property type="protein sequence ID" value="KDS50688.1"/>
    <property type="molecule type" value="Genomic_DNA"/>
</dbReference>
<gene>
    <name evidence="1" type="ORF">M094_1619</name>
</gene>
<sequence length="37" mass="4535">MTPAWKNKRKVDTEKVSAFFRFDEVFIYLCQQFMQSD</sequence>
<proteinExistence type="predicted"/>
<dbReference type="Proteomes" id="UP000028013">
    <property type="component" value="Unassembled WGS sequence"/>
</dbReference>
<evidence type="ECO:0000313" key="1">
    <source>
        <dbReference type="EMBL" id="KDS50688.1"/>
    </source>
</evidence>
<protein>
    <submittedName>
        <fullName evidence="1">Uncharacterized protein</fullName>
    </submittedName>
</protein>
<name>A0A078RZD3_BACUN</name>
<comment type="caution">
    <text evidence="1">The sequence shown here is derived from an EMBL/GenBank/DDBJ whole genome shotgun (WGS) entry which is preliminary data.</text>
</comment>
<dbReference type="PATRIC" id="fig|1339349.3.peg.2772"/>